<comment type="caution">
    <text evidence="2">The sequence shown here is derived from an EMBL/GenBank/DDBJ whole genome shotgun (WGS) entry which is preliminary data.</text>
</comment>
<dbReference type="InterPro" id="IPR050767">
    <property type="entry name" value="Sel1_AlgK"/>
</dbReference>
<dbReference type="PANTHER" id="PTHR11102:SF160">
    <property type="entry name" value="ERAD-ASSOCIATED E3 UBIQUITIN-PROTEIN LIGASE COMPONENT HRD3"/>
    <property type="match status" value="1"/>
</dbReference>
<keyword evidence="1" id="KW-0732">Signal</keyword>
<dbReference type="Proteomes" id="UP001555786">
    <property type="component" value="Unassembled WGS sequence"/>
</dbReference>
<dbReference type="SUPFAM" id="SSF81901">
    <property type="entry name" value="HCP-like"/>
    <property type="match status" value="2"/>
</dbReference>
<dbReference type="RefSeq" id="WP_367623942.1">
    <property type="nucleotide sequence ID" value="NZ_JBFNQD010000003.1"/>
</dbReference>
<gene>
    <name evidence="2" type="ORF">ABXS05_11030</name>
</gene>
<dbReference type="Pfam" id="PF08238">
    <property type="entry name" value="Sel1"/>
    <property type="match status" value="7"/>
</dbReference>
<evidence type="ECO:0000313" key="3">
    <source>
        <dbReference type="Proteomes" id="UP001555786"/>
    </source>
</evidence>
<dbReference type="Gene3D" id="1.25.40.10">
    <property type="entry name" value="Tetratricopeptide repeat domain"/>
    <property type="match status" value="1"/>
</dbReference>
<feature type="signal peptide" evidence="1">
    <location>
        <begin position="1"/>
        <end position="22"/>
    </location>
</feature>
<reference evidence="2 3" key="1">
    <citation type="submission" date="2024-07" db="EMBL/GenBank/DDBJ databases">
        <title>Description of Labrys sedimenti sp. nov., isolated from a diclofenac-degrading enrichment culture.</title>
        <authorList>
            <person name="Tancsics A."/>
            <person name="Csepanyi A."/>
        </authorList>
    </citation>
    <scope>NUCLEOTIDE SEQUENCE [LARGE SCALE GENOMIC DNA]</scope>
    <source>
        <strain evidence="2 3">LMG 23578</strain>
    </source>
</reference>
<dbReference type="InterPro" id="IPR006597">
    <property type="entry name" value="Sel1-like"/>
</dbReference>
<dbReference type="InterPro" id="IPR011990">
    <property type="entry name" value="TPR-like_helical_dom_sf"/>
</dbReference>
<proteinExistence type="predicted"/>
<dbReference type="PANTHER" id="PTHR11102">
    <property type="entry name" value="SEL-1-LIKE PROTEIN"/>
    <property type="match status" value="1"/>
</dbReference>
<keyword evidence="3" id="KW-1185">Reference proteome</keyword>
<feature type="chain" id="PRO_5046043518" evidence="1">
    <location>
        <begin position="23"/>
        <end position="400"/>
    </location>
</feature>
<accession>A0ABV3PKB0</accession>
<evidence type="ECO:0000256" key="1">
    <source>
        <dbReference type="SAM" id="SignalP"/>
    </source>
</evidence>
<sequence>MMRAPVVIFGAVAAGMVMLANAAWALNLTPPHGRHVPPLRAAPVQPQTEEAVTDCDRLAASPEDSQKVVDGVALEALDGTLALARCEEAAGRYPAVARFQFQLGRAQEKLGNDRAALEAYRKAADLGSLIAAFSAGVRERDGVGIPSNDAEANRLFKLCADKGDADCLNSLAYQYQVGRGVKVDPVEALALYKKAAEAGLAAANVNLGFLYRDGEGVTQDFAEAARQFQEAADKGDPAGARNLALAYQSGQGVPKDGAKAIALFQAAADQGDDDALVKIAYAYLSGDGVPKDEARSVTYYRLAADRGNTDGMAGLAFAYANGTGIPADGKAAALWLMRALAAGNDYSFKQLTDHWGAWGLDTRMEVQSILVDRGLYSGKTKGTLNRETLKALKILAGREN</sequence>
<evidence type="ECO:0000313" key="2">
    <source>
        <dbReference type="EMBL" id="MEW9306074.1"/>
    </source>
</evidence>
<dbReference type="SMART" id="SM00671">
    <property type="entry name" value="SEL1"/>
    <property type="match status" value="7"/>
</dbReference>
<name>A0ABV3PKB0_9HYPH</name>
<dbReference type="EMBL" id="JBFNQD010000003">
    <property type="protein sequence ID" value="MEW9306074.1"/>
    <property type="molecule type" value="Genomic_DNA"/>
</dbReference>
<organism evidence="2 3">
    <name type="scientific">Labrys neptuniae</name>
    <dbReference type="NCBI Taxonomy" id="376174"/>
    <lineage>
        <taxon>Bacteria</taxon>
        <taxon>Pseudomonadati</taxon>
        <taxon>Pseudomonadota</taxon>
        <taxon>Alphaproteobacteria</taxon>
        <taxon>Hyphomicrobiales</taxon>
        <taxon>Xanthobacteraceae</taxon>
        <taxon>Labrys</taxon>
    </lineage>
</organism>
<protein>
    <submittedName>
        <fullName evidence="2">Tetratricopeptide repeat protein</fullName>
    </submittedName>
</protein>